<comment type="caution">
    <text evidence="1">The sequence shown here is derived from an EMBL/GenBank/DDBJ whole genome shotgun (WGS) entry which is preliminary data.</text>
</comment>
<dbReference type="SUPFAM" id="SSF140453">
    <property type="entry name" value="EsxAB dimer-like"/>
    <property type="match status" value="1"/>
</dbReference>
<protein>
    <submittedName>
        <fullName evidence="1">WXG100 family type VII secretion target</fullName>
    </submittedName>
</protein>
<gene>
    <name evidence="1" type="ORF">H7K45_02095</name>
</gene>
<evidence type="ECO:0000313" key="1">
    <source>
        <dbReference type="EMBL" id="MCV7419321.1"/>
    </source>
</evidence>
<dbReference type="Proteomes" id="UP001141629">
    <property type="component" value="Unassembled WGS sequence"/>
</dbReference>
<reference evidence="1" key="2">
    <citation type="journal article" date="2022" name="BMC Genomics">
        <title>Comparative genome analysis of mycobacteria focusing on tRNA and non-coding RNA.</title>
        <authorList>
            <person name="Behra P.R.K."/>
            <person name="Pettersson B.M.F."/>
            <person name="Ramesh M."/>
            <person name="Das S."/>
            <person name="Dasgupta S."/>
            <person name="Kirsebom L.A."/>
        </authorList>
    </citation>
    <scope>NUCLEOTIDE SEQUENCE</scope>
    <source>
        <strain evidence="1">DSM 44838</strain>
    </source>
</reference>
<dbReference type="EMBL" id="JACKVK010000001">
    <property type="protein sequence ID" value="MCV7419321.1"/>
    <property type="molecule type" value="Genomic_DNA"/>
</dbReference>
<keyword evidence="2" id="KW-1185">Reference proteome</keyword>
<dbReference type="Pfam" id="PF06013">
    <property type="entry name" value="WXG100"/>
    <property type="match status" value="1"/>
</dbReference>
<organism evidence="1 2">
    <name type="scientific">Mycobacterium yunnanensis</name>
    <dbReference type="NCBI Taxonomy" id="368477"/>
    <lineage>
        <taxon>Bacteria</taxon>
        <taxon>Bacillati</taxon>
        <taxon>Actinomycetota</taxon>
        <taxon>Actinomycetes</taxon>
        <taxon>Mycobacteriales</taxon>
        <taxon>Mycobacteriaceae</taxon>
        <taxon>Mycobacterium</taxon>
    </lineage>
</organism>
<name>A0A9X2YX86_9MYCO</name>
<sequence length="119" mass="12484">MTFDLLLDGGGMNISNGEEVMASRLRVDPIDLRMSADHMDMHRADLAAAHTAADDAIEGAQAGWVGTSAAALQAKFVEWQATTTKLCDDVAAHGAAYTAAADGYSKNDVDSAEAVNRTL</sequence>
<dbReference type="RefSeq" id="WP_263994077.1">
    <property type="nucleotide sequence ID" value="NZ_JACKVK010000001.1"/>
</dbReference>
<evidence type="ECO:0000313" key="2">
    <source>
        <dbReference type="Proteomes" id="UP001141629"/>
    </source>
</evidence>
<proteinExistence type="predicted"/>
<reference evidence="1" key="1">
    <citation type="submission" date="2020-07" db="EMBL/GenBank/DDBJ databases">
        <authorList>
            <person name="Pettersson B.M.F."/>
            <person name="Behra P.R.K."/>
            <person name="Ramesh M."/>
            <person name="Das S."/>
            <person name="Dasgupta S."/>
            <person name="Kirsebom L.A."/>
        </authorList>
    </citation>
    <scope>NUCLEOTIDE SEQUENCE</scope>
    <source>
        <strain evidence="1">DSM 44838</strain>
    </source>
</reference>
<dbReference type="Gene3D" id="1.10.287.1060">
    <property type="entry name" value="ESAT-6-like"/>
    <property type="match status" value="1"/>
</dbReference>
<dbReference type="InterPro" id="IPR010310">
    <property type="entry name" value="T7SS_ESAT-6-like"/>
</dbReference>
<dbReference type="AlphaFoldDB" id="A0A9X2YX86"/>
<dbReference type="InterPro" id="IPR036689">
    <property type="entry name" value="ESAT-6-like_sf"/>
</dbReference>
<accession>A0A9X2YX86</accession>